<name>D8QMY5_SELML</name>
<dbReference type="AlphaFoldDB" id="D8QMY5"/>
<dbReference type="InParanoid" id="D8QMY5"/>
<accession>D8QMY5</accession>
<evidence type="ECO:0000313" key="1">
    <source>
        <dbReference type="EMBL" id="EFJ38011.1"/>
    </source>
</evidence>
<dbReference type="Gramene" id="EFJ38011">
    <property type="protein sequence ID" value="EFJ38011"/>
    <property type="gene ID" value="SELMODRAFT_402754"/>
</dbReference>
<dbReference type="HOGENOM" id="CLU_1941706_0_0_1"/>
<sequence>MEWVIDGLFSAYYQEILREICVVLHNDDAMAKRGFRIALEVVATKFPNDLLSRVNPVWVQAGDVVKLQGRAGTRLGLVTKDGFVPIEVDDMELCDYQFVVVTNIVESLFMSAYNTNLEGFVFLTTTSMSQ</sequence>
<organism evidence="2">
    <name type="scientific">Selaginella moellendorffii</name>
    <name type="common">Spikemoss</name>
    <dbReference type="NCBI Taxonomy" id="88036"/>
    <lineage>
        <taxon>Eukaryota</taxon>
        <taxon>Viridiplantae</taxon>
        <taxon>Streptophyta</taxon>
        <taxon>Embryophyta</taxon>
        <taxon>Tracheophyta</taxon>
        <taxon>Lycopodiopsida</taxon>
        <taxon>Selaginellales</taxon>
        <taxon>Selaginellaceae</taxon>
        <taxon>Selaginella</taxon>
    </lineage>
</organism>
<keyword evidence="2" id="KW-1185">Reference proteome</keyword>
<evidence type="ECO:0000313" key="2">
    <source>
        <dbReference type="Proteomes" id="UP000001514"/>
    </source>
</evidence>
<dbReference type="EMBL" id="GL377565">
    <property type="protein sequence ID" value="EFJ38011.1"/>
    <property type="molecule type" value="Genomic_DNA"/>
</dbReference>
<dbReference type="Proteomes" id="UP000001514">
    <property type="component" value="Unassembled WGS sequence"/>
</dbReference>
<gene>
    <name evidence="1" type="ORF">SELMODRAFT_402754</name>
</gene>
<protein>
    <submittedName>
        <fullName evidence="1">Uncharacterized protein</fullName>
    </submittedName>
</protein>
<dbReference type="KEGG" id="smo:SELMODRAFT_402754"/>
<reference evidence="1 2" key="1">
    <citation type="journal article" date="2011" name="Science">
        <title>The Selaginella genome identifies genetic changes associated with the evolution of vascular plants.</title>
        <authorList>
            <person name="Banks J.A."/>
            <person name="Nishiyama T."/>
            <person name="Hasebe M."/>
            <person name="Bowman J.L."/>
            <person name="Gribskov M."/>
            <person name="dePamphilis C."/>
            <person name="Albert V.A."/>
            <person name="Aono N."/>
            <person name="Aoyama T."/>
            <person name="Ambrose B.A."/>
            <person name="Ashton N.W."/>
            <person name="Axtell M.J."/>
            <person name="Barker E."/>
            <person name="Barker M.S."/>
            <person name="Bennetzen J.L."/>
            <person name="Bonawitz N.D."/>
            <person name="Chapple C."/>
            <person name="Cheng C."/>
            <person name="Correa L.G."/>
            <person name="Dacre M."/>
            <person name="DeBarry J."/>
            <person name="Dreyer I."/>
            <person name="Elias M."/>
            <person name="Engstrom E.M."/>
            <person name="Estelle M."/>
            <person name="Feng L."/>
            <person name="Finet C."/>
            <person name="Floyd S.K."/>
            <person name="Frommer W.B."/>
            <person name="Fujita T."/>
            <person name="Gramzow L."/>
            <person name="Gutensohn M."/>
            <person name="Harholt J."/>
            <person name="Hattori M."/>
            <person name="Heyl A."/>
            <person name="Hirai T."/>
            <person name="Hiwatashi Y."/>
            <person name="Ishikawa M."/>
            <person name="Iwata M."/>
            <person name="Karol K.G."/>
            <person name="Koehler B."/>
            <person name="Kolukisaoglu U."/>
            <person name="Kubo M."/>
            <person name="Kurata T."/>
            <person name="Lalonde S."/>
            <person name="Li K."/>
            <person name="Li Y."/>
            <person name="Litt A."/>
            <person name="Lyons E."/>
            <person name="Manning G."/>
            <person name="Maruyama T."/>
            <person name="Michael T.P."/>
            <person name="Mikami K."/>
            <person name="Miyazaki S."/>
            <person name="Morinaga S."/>
            <person name="Murata T."/>
            <person name="Mueller-Roeber B."/>
            <person name="Nelson D.R."/>
            <person name="Obara M."/>
            <person name="Oguri Y."/>
            <person name="Olmstead R.G."/>
            <person name="Onodera N."/>
            <person name="Petersen B.L."/>
            <person name="Pils B."/>
            <person name="Prigge M."/>
            <person name="Rensing S.A."/>
            <person name="Riano-Pachon D.M."/>
            <person name="Roberts A.W."/>
            <person name="Sato Y."/>
            <person name="Scheller H.V."/>
            <person name="Schulz B."/>
            <person name="Schulz C."/>
            <person name="Shakirov E.V."/>
            <person name="Shibagaki N."/>
            <person name="Shinohara N."/>
            <person name="Shippen D.E."/>
            <person name="Soerensen I."/>
            <person name="Sotooka R."/>
            <person name="Sugimoto N."/>
            <person name="Sugita M."/>
            <person name="Sumikawa N."/>
            <person name="Tanurdzic M."/>
            <person name="Theissen G."/>
            <person name="Ulvskov P."/>
            <person name="Wakazuki S."/>
            <person name="Weng J.K."/>
            <person name="Willats W.W."/>
            <person name="Wipf D."/>
            <person name="Wolf P.G."/>
            <person name="Yang L."/>
            <person name="Zimmer A.D."/>
            <person name="Zhu Q."/>
            <person name="Mitros T."/>
            <person name="Hellsten U."/>
            <person name="Loque D."/>
            <person name="Otillar R."/>
            <person name="Salamov A."/>
            <person name="Schmutz J."/>
            <person name="Shapiro H."/>
            <person name="Lindquist E."/>
            <person name="Lucas S."/>
            <person name="Rokhsar D."/>
            <person name="Grigoriev I.V."/>
        </authorList>
    </citation>
    <scope>NUCLEOTIDE SEQUENCE [LARGE SCALE GENOMIC DNA]</scope>
</reference>
<proteinExistence type="predicted"/>